<dbReference type="PANTHER" id="PTHR30146:SF109">
    <property type="entry name" value="HTH-TYPE TRANSCRIPTIONAL REGULATOR GALS"/>
    <property type="match status" value="1"/>
</dbReference>
<dbReference type="Gene3D" id="3.40.50.2300">
    <property type="match status" value="1"/>
</dbReference>
<reference evidence="5" key="1">
    <citation type="submission" date="2022-06" db="EMBL/GenBank/DDBJ databases">
        <title>Vallitalea longa sp. nov., an anaerobic bacterium isolated from marine sediment.</title>
        <authorList>
            <person name="Hirano S."/>
            <person name="Terahara T."/>
            <person name="Mori K."/>
            <person name="Hamada M."/>
            <person name="Matsumoto R."/>
            <person name="Kobayashi T."/>
        </authorList>
    </citation>
    <scope>NUCLEOTIDE SEQUENCE</scope>
    <source>
        <strain evidence="5">SH18-1</strain>
    </source>
</reference>
<dbReference type="GO" id="GO:0003700">
    <property type="term" value="F:DNA-binding transcription factor activity"/>
    <property type="evidence" value="ECO:0007669"/>
    <property type="project" value="TreeGrafter"/>
</dbReference>
<dbReference type="InterPro" id="IPR010982">
    <property type="entry name" value="Lambda_DNA-bd_dom_sf"/>
</dbReference>
<proteinExistence type="predicted"/>
<keyword evidence="3" id="KW-0804">Transcription</keyword>
<accession>A0A9W5YG01</accession>
<feature type="domain" description="HTH lacI-type" evidence="4">
    <location>
        <begin position="4"/>
        <end position="60"/>
    </location>
</feature>
<evidence type="ECO:0000256" key="3">
    <source>
        <dbReference type="ARBA" id="ARBA00023163"/>
    </source>
</evidence>
<dbReference type="PRINTS" id="PR00036">
    <property type="entry name" value="HTHLACI"/>
</dbReference>
<dbReference type="Pfam" id="PF00356">
    <property type="entry name" value="LacI"/>
    <property type="match status" value="1"/>
</dbReference>
<dbReference type="SMART" id="SM00354">
    <property type="entry name" value="HTH_LACI"/>
    <property type="match status" value="1"/>
</dbReference>
<keyword evidence="6" id="KW-1185">Reference proteome</keyword>
<dbReference type="PROSITE" id="PS50932">
    <property type="entry name" value="HTH_LACI_2"/>
    <property type="match status" value="1"/>
</dbReference>
<name>A0A9W5YG01_9FIRM</name>
<dbReference type="PROSITE" id="PS00356">
    <property type="entry name" value="HTH_LACI_1"/>
    <property type="match status" value="1"/>
</dbReference>
<dbReference type="RefSeq" id="WP_281816754.1">
    <property type="nucleotide sequence ID" value="NZ_BRLB01000010.1"/>
</dbReference>
<dbReference type="Proteomes" id="UP001144256">
    <property type="component" value="Unassembled WGS sequence"/>
</dbReference>
<protein>
    <recommendedName>
        <fullName evidence="4">HTH lacI-type domain-containing protein</fullName>
    </recommendedName>
</protein>
<dbReference type="SUPFAM" id="SSF47413">
    <property type="entry name" value="lambda repressor-like DNA-binding domains"/>
    <property type="match status" value="1"/>
</dbReference>
<gene>
    <name evidence="5" type="ORF">SH1V18_29880</name>
</gene>
<evidence type="ECO:0000259" key="4">
    <source>
        <dbReference type="PROSITE" id="PS50932"/>
    </source>
</evidence>
<keyword evidence="2" id="KW-0238">DNA-binding</keyword>
<organism evidence="5 6">
    <name type="scientific">Vallitalea longa</name>
    <dbReference type="NCBI Taxonomy" id="2936439"/>
    <lineage>
        <taxon>Bacteria</taxon>
        <taxon>Bacillati</taxon>
        <taxon>Bacillota</taxon>
        <taxon>Clostridia</taxon>
        <taxon>Lachnospirales</taxon>
        <taxon>Vallitaleaceae</taxon>
        <taxon>Vallitalea</taxon>
    </lineage>
</organism>
<dbReference type="CDD" id="cd01392">
    <property type="entry name" value="HTH_LacI"/>
    <property type="match status" value="1"/>
</dbReference>
<dbReference type="AlphaFoldDB" id="A0A9W5YG01"/>
<dbReference type="InterPro" id="IPR000843">
    <property type="entry name" value="HTH_LacI"/>
</dbReference>
<sequence length="300" mass="34704">MKKVTLKDIASRAGVSIATVSYVLNNKTNQKISKEIKEKVLETAYDLNYVPNIAARTLVNKKSSLMGIVIIKNDNEKPWEKFLYLDFIEAIVKIMSRNNYDIILSTVSVSRPKIDIVPKREIEGVFLINVRGDIFYKLSTKISAPLVIVDSLIDDTYFYKINWNIEKAVASIKKNYKKEDLFLVTNKFNNKSFMEYIEKTFKRELVYEMDSVEGLKKFLEENKDRKGIIVNEFIGQIATRFIDKNNITVICICGSEYLIEDSVNKIVFSNKKKASVACSQLIELINKKYDRKKDIYINHD</sequence>
<comment type="caution">
    <text evidence="5">The sequence shown here is derived from an EMBL/GenBank/DDBJ whole genome shotgun (WGS) entry which is preliminary data.</text>
</comment>
<evidence type="ECO:0000313" key="6">
    <source>
        <dbReference type="Proteomes" id="UP001144256"/>
    </source>
</evidence>
<dbReference type="EMBL" id="BRLB01000010">
    <property type="protein sequence ID" value="GKX30508.1"/>
    <property type="molecule type" value="Genomic_DNA"/>
</dbReference>
<dbReference type="GO" id="GO:0000976">
    <property type="term" value="F:transcription cis-regulatory region binding"/>
    <property type="evidence" value="ECO:0007669"/>
    <property type="project" value="TreeGrafter"/>
</dbReference>
<dbReference type="PANTHER" id="PTHR30146">
    <property type="entry name" value="LACI-RELATED TRANSCRIPTIONAL REPRESSOR"/>
    <property type="match status" value="1"/>
</dbReference>
<dbReference type="Gene3D" id="1.10.260.40">
    <property type="entry name" value="lambda repressor-like DNA-binding domains"/>
    <property type="match status" value="1"/>
</dbReference>
<evidence type="ECO:0000256" key="2">
    <source>
        <dbReference type="ARBA" id="ARBA00023125"/>
    </source>
</evidence>
<keyword evidence="1" id="KW-0805">Transcription regulation</keyword>
<evidence type="ECO:0000313" key="5">
    <source>
        <dbReference type="EMBL" id="GKX30508.1"/>
    </source>
</evidence>
<evidence type="ECO:0000256" key="1">
    <source>
        <dbReference type="ARBA" id="ARBA00023015"/>
    </source>
</evidence>